<dbReference type="Pfam" id="PF10025">
    <property type="entry name" value="DUF2267"/>
    <property type="match status" value="1"/>
</dbReference>
<dbReference type="EMBL" id="JBHUOF010000021">
    <property type="protein sequence ID" value="MFD2800808.1"/>
    <property type="molecule type" value="Genomic_DNA"/>
</dbReference>
<dbReference type="InterPro" id="IPR038282">
    <property type="entry name" value="DUF2267_sf"/>
</dbReference>
<evidence type="ECO:0000313" key="1">
    <source>
        <dbReference type="EMBL" id="MFD2800808.1"/>
    </source>
</evidence>
<protein>
    <submittedName>
        <fullName evidence="1">DUF2267 domain-containing protein</fullName>
    </submittedName>
</protein>
<dbReference type="Gene3D" id="1.10.490.110">
    <property type="entry name" value="Uncharacterized conserved protein DUF2267"/>
    <property type="match status" value="1"/>
</dbReference>
<gene>
    <name evidence="1" type="ORF">ACFS2C_15555</name>
</gene>
<accession>A0ABW5WA56</accession>
<keyword evidence="2" id="KW-1185">Reference proteome</keyword>
<dbReference type="InterPro" id="IPR018727">
    <property type="entry name" value="DUF2267"/>
</dbReference>
<comment type="caution">
    <text evidence="1">The sequence shown here is derived from an EMBL/GenBank/DDBJ whole genome shotgun (WGS) entry which is preliminary data.</text>
</comment>
<reference evidence="2" key="1">
    <citation type="journal article" date="2019" name="Int. J. Syst. Evol. Microbiol.">
        <title>The Global Catalogue of Microorganisms (GCM) 10K type strain sequencing project: providing services to taxonomists for standard genome sequencing and annotation.</title>
        <authorList>
            <consortium name="The Broad Institute Genomics Platform"/>
            <consortium name="The Broad Institute Genome Sequencing Center for Infectious Disease"/>
            <person name="Wu L."/>
            <person name="Ma J."/>
        </authorList>
    </citation>
    <scope>NUCLEOTIDE SEQUENCE [LARGE SCALE GENOMIC DNA]</scope>
    <source>
        <strain evidence="2">IBRC-M 10906</strain>
    </source>
</reference>
<name>A0ABW5WA56_9PSEU</name>
<dbReference type="Proteomes" id="UP001597478">
    <property type="component" value="Unassembled WGS sequence"/>
</dbReference>
<evidence type="ECO:0000313" key="2">
    <source>
        <dbReference type="Proteomes" id="UP001597478"/>
    </source>
</evidence>
<proteinExistence type="predicted"/>
<organism evidence="1 2">
    <name type="scientific">Prauserella oleivorans</name>
    <dbReference type="NCBI Taxonomy" id="1478153"/>
    <lineage>
        <taxon>Bacteria</taxon>
        <taxon>Bacillati</taxon>
        <taxon>Actinomycetota</taxon>
        <taxon>Actinomycetes</taxon>
        <taxon>Pseudonocardiales</taxon>
        <taxon>Pseudonocardiaceae</taxon>
        <taxon>Prauserella</taxon>
    </lineage>
</organism>
<sequence length="133" mass="14166">MKEHDIVAAVRKTVGLSDPAEAERATHATLSVLGQRLAGNEPRDLAGQLPAGIAEALPSTGGGEPFGIEEFYRRVAQAEGPDCTQDSAREHARAVVATLKQGVSEGEFDDLASQLPQDYRQDLLSTAPVSEQR</sequence>
<dbReference type="RefSeq" id="WP_377390594.1">
    <property type="nucleotide sequence ID" value="NZ_JBHSAN010000024.1"/>
</dbReference>